<dbReference type="EMBL" id="JYDL01000036">
    <property type="protein sequence ID" value="KRX21914.1"/>
    <property type="molecule type" value="Genomic_DNA"/>
</dbReference>
<gene>
    <name evidence="1" type="ORF">T07_9395</name>
</gene>
<name>A0A0V0S5Y3_9BILA</name>
<protein>
    <submittedName>
        <fullName evidence="1">Uncharacterized protein</fullName>
    </submittedName>
</protein>
<evidence type="ECO:0000313" key="2">
    <source>
        <dbReference type="Proteomes" id="UP000054630"/>
    </source>
</evidence>
<proteinExistence type="predicted"/>
<keyword evidence="2" id="KW-1185">Reference proteome</keyword>
<sequence>MRNCISQHDKQLACLDVLPEIVNGAICRLQSELDKANDACQFLTVDESSFILASQQSVWKYGTPATQSLFCGRSRLT</sequence>
<dbReference type="AlphaFoldDB" id="A0A0V0S5Y3"/>
<reference evidence="1 2" key="1">
    <citation type="submission" date="2015-01" db="EMBL/GenBank/DDBJ databases">
        <title>Evolution of Trichinella species and genotypes.</title>
        <authorList>
            <person name="Korhonen P.K."/>
            <person name="Edoardo P."/>
            <person name="Giuseppe L.R."/>
            <person name="Gasser R.B."/>
        </authorList>
    </citation>
    <scope>NUCLEOTIDE SEQUENCE [LARGE SCALE GENOMIC DNA]</scope>
    <source>
        <strain evidence="1">ISS37</strain>
    </source>
</reference>
<dbReference type="OrthoDB" id="10577530at2759"/>
<dbReference type="Proteomes" id="UP000054630">
    <property type="component" value="Unassembled WGS sequence"/>
</dbReference>
<evidence type="ECO:0000313" key="1">
    <source>
        <dbReference type="EMBL" id="KRX21914.1"/>
    </source>
</evidence>
<accession>A0A0V0S5Y3</accession>
<comment type="caution">
    <text evidence="1">The sequence shown here is derived from an EMBL/GenBank/DDBJ whole genome shotgun (WGS) entry which is preliminary data.</text>
</comment>
<organism evidence="1 2">
    <name type="scientific">Trichinella nelsoni</name>
    <dbReference type="NCBI Taxonomy" id="6336"/>
    <lineage>
        <taxon>Eukaryota</taxon>
        <taxon>Metazoa</taxon>
        <taxon>Ecdysozoa</taxon>
        <taxon>Nematoda</taxon>
        <taxon>Enoplea</taxon>
        <taxon>Dorylaimia</taxon>
        <taxon>Trichinellida</taxon>
        <taxon>Trichinellidae</taxon>
        <taxon>Trichinella</taxon>
    </lineage>
</organism>